<dbReference type="Proteomes" id="UP000020529">
    <property type="component" value="Unassembled WGS sequence"/>
</dbReference>
<evidence type="ECO:0000313" key="1">
    <source>
        <dbReference type="EMBL" id="EXY75200.1"/>
    </source>
</evidence>
<accession>A0A015W417</accession>
<protein>
    <submittedName>
        <fullName evidence="1">Uncharacterized protein</fullName>
    </submittedName>
</protein>
<sequence length="49" mass="5642">MTKVSPIMAKVDNNKLNITQYDFRLKNKMQCIPTAGKYKTHLPGIYRNG</sequence>
<name>A0A015W417_BACFG</name>
<gene>
    <name evidence="1" type="ORF">M124_1022</name>
</gene>
<comment type="caution">
    <text evidence="1">The sequence shown here is derived from an EMBL/GenBank/DDBJ whole genome shotgun (WGS) entry which is preliminary data.</text>
</comment>
<organism evidence="1 2">
    <name type="scientific">Bacteroides fragilis str. 3988T(B)14</name>
    <dbReference type="NCBI Taxonomy" id="1339315"/>
    <lineage>
        <taxon>Bacteria</taxon>
        <taxon>Pseudomonadati</taxon>
        <taxon>Bacteroidota</taxon>
        <taxon>Bacteroidia</taxon>
        <taxon>Bacteroidales</taxon>
        <taxon>Bacteroidaceae</taxon>
        <taxon>Bacteroides</taxon>
    </lineage>
</organism>
<dbReference type="PATRIC" id="fig|1339315.3.peg.1819"/>
<dbReference type="AlphaFoldDB" id="A0A015W417"/>
<proteinExistence type="predicted"/>
<dbReference type="EMBL" id="JGCY01000246">
    <property type="protein sequence ID" value="EXY75200.1"/>
    <property type="molecule type" value="Genomic_DNA"/>
</dbReference>
<evidence type="ECO:0000313" key="2">
    <source>
        <dbReference type="Proteomes" id="UP000020529"/>
    </source>
</evidence>
<reference evidence="1 2" key="1">
    <citation type="submission" date="2014-02" db="EMBL/GenBank/DDBJ databases">
        <authorList>
            <person name="Sears C."/>
            <person name="Carroll K."/>
            <person name="Sack B.R."/>
            <person name="Qadri F."/>
            <person name="Myers L.L."/>
            <person name="Chung G.-T."/>
            <person name="Escheverria P."/>
            <person name="Fraser C.M."/>
            <person name="Sadzewicz L."/>
            <person name="Shefchek K.A."/>
            <person name="Tallon L."/>
            <person name="Das S.P."/>
            <person name="Daugherty S."/>
            <person name="Mongodin E.F."/>
        </authorList>
    </citation>
    <scope>NUCLEOTIDE SEQUENCE [LARGE SCALE GENOMIC DNA]</scope>
    <source>
        <strain evidence="2">3988T(B)14</strain>
    </source>
</reference>